<dbReference type="PANTHER" id="PTHR42939:SF1">
    <property type="entry name" value="ABC TRANSPORTER ATP-BINDING PROTEIN ALBC-RELATED"/>
    <property type="match status" value="1"/>
</dbReference>
<dbReference type="GO" id="GO:0005524">
    <property type="term" value="F:ATP binding"/>
    <property type="evidence" value="ECO:0007669"/>
    <property type="project" value="UniProtKB-KW"/>
</dbReference>
<dbReference type="InterPro" id="IPR003439">
    <property type="entry name" value="ABC_transporter-like_ATP-bd"/>
</dbReference>
<evidence type="ECO:0000256" key="3">
    <source>
        <dbReference type="ARBA" id="ARBA00022840"/>
    </source>
</evidence>
<dbReference type="InterPro" id="IPR051782">
    <property type="entry name" value="ABC_Transporter_VariousFunc"/>
</dbReference>
<dbReference type="PROSITE" id="PS50893">
    <property type="entry name" value="ABC_TRANSPORTER_2"/>
    <property type="match status" value="1"/>
</dbReference>
<comment type="caution">
    <text evidence="5">The sequence shown here is derived from an EMBL/GenBank/DDBJ whole genome shotgun (WGS) entry which is preliminary data.</text>
</comment>
<dbReference type="PANTHER" id="PTHR42939">
    <property type="entry name" value="ABC TRANSPORTER ATP-BINDING PROTEIN ALBC-RELATED"/>
    <property type="match status" value="1"/>
</dbReference>
<dbReference type="EMBL" id="JAMTCK010000007">
    <property type="protein sequence ID" value="MCP2166535.1"/>
    <property type="molecule type" value="Genomic_DNA"/>
</dbReference>
<dbReference type="Pfam" id="PF00005">
    <property type="entry name" value="ABC_tran"/>
    <property type="match status" value="1"/>
</dbReference>
<sequence length="311" mass="33062">MNLKLAAGSDPATTDGRDTVLTVTGLGKRYRGGRDNTWALRDCSFTLPAGSVTALVGMNGAGKTTLLSILAGLLTPTAGHLTLPSTGQGGADGARIAFVAQEKPLYRYFSVADMLQVGARLNRVWDQERALRWLRRFDIPLDRACGRLSGGQQAQVNFAIALGSRPSVLLLDEPVSTLDPLARSEVTAELLTEAADTGMTVLLSTHVVGELVGVADHLLLLAKGRLLAAGEIDTLLENHLHYVGPRADVPPGPGQVVWASHTDNQSVFLVRLPETGPVPPVDAPWTTRPVTLEEFVLAQLKKVRTAGEGEA</sequence>
<accession>A0AAE3KGS9</accession>
<dbReference type="InterPro" id="IPR003593">
    <property type="entry name" value="AAA+_ATPase"/>
</dbReference>
<proteinExistence type="predicted"/>
<protein>
    <submittedName>
        <fullName evidence="5">ABC-2 type transport system ATP-binding protein</fullName>
    </submittedName>
</protein>
<keyword evidence="6" id="KW-1185">Reference proteome</keyword>
<feature type="domain" description="ABC transporter" evidence="4">
    <location>
        <begin position="21"/>
        <end position="248"/>
    </location>
</feature>
<gene>
    <name evidence="5" type="ORF">LX83_003403</name>
</gene>
<keyword evidence="2" id="KW-0547">Nucleotide-binding</keyword>
<organism evidence="5 6">
    <name type="scientific">Goodfellowiella coeruleoviolacea</name>
    <dbReference type="NCBI Taxonomy" id="334858"/>
    <lineage>
        <taxon>Bacteria</taxon>
        <taxon>Bacillati</taxon>
        <taxon>Actinomycetota</taxon>
        <taxon>Actinomycetes</taxon>
        <taxon>Pseudonocardiales</taxon>
        <taxon>Pseudonocardiaceae</taxon>
        <taxon>Goodfellowiella</taxon>
    </lineage>
</organism>
<evidence type="ECO:0000313" key="5">
    <source>
        <dbReference type="EMBL" id="MCP2166535.1"/>
    </source>
</evidence>
<keyword evidence="1" id="KW-0813">Transport</keyword>
<dbReference type="Proteomes" id="UP001206128">
    <property type="component" value="Unassembled WGS sequence"/>
</dbReference>
<reference evidence="5" key="1">
    <citation type="submission" date="2022-06" db="EMBL/GenBank/DDBJ databases">
        <title>Genomic Encyclopedia of Archaeal and Bacterial Type Strains, Phase II (KMG-II): from individual species to whole genera.</title>
        <authorList>
            <person name="Goeker M."/>
        </authorList>
    </citation>
    <scope>NUCLEOTIDE SEQUENCE</scope>
    <source>
        <strain evidence="5">DSM 43935</strain>
    </source>
</reference>
<dbReference type="AlphaFoldDB" id="A0AAE3KGS9"/>
<keyword evidence="3 5" id="KW-0067">ATP-binding</keyword>
<dbReference type="CDD" id="cd03230">
    <property type="entry name" value="ABC_DR_subfamily_A"/>
    <property type="match status" value="1"/>
</dbReference>
<evidence type="ECO:0000259" key="4">
    <source>
        <dbReference type="PROSITE" id="PS50893"/>
    </source>
</evidence>
<dbReference type="SUPFAM" id="SSF52540">
    <property type="entry name" value="P-loop containing nucleoside triphosphate hydrolases"/>
    <property type="match status" value="1"/>
</dbReference>
<dbReference type="Gene3D" id="3.40.50.300">
    <property type="entry name" value="P-loop containing nucleotide triphosphate hydrolases"/>
    <property type="match status" value="1"/>
</dbReference>
<dbReference type="GO" id="GO:0016887">
    <property type="term" value="F:ATP hydrolysis activity"/>
    <property type="evidence" value="ECO:0007669"/>
    <property type="project" value="InterPro"/>
</dbReference>
<evidence type="ECO:0000256" key="2">
    <source>
        <dbReference type="ARBA" id="ARBA00022741"/>
    </source>
</evidence>
<name>A0AAE3KGS9_9PSEU</name>
<evidence type="ECO:0000313" key="6">
    <source>
        <dbReference type="Proteomes" id="UP001206128"/>
    </source>
</evidence>
<evidence type="ECO:0000256" key="1">
    <source>
        <dbReference type="ARBA" id="ARBA00022448"/>
    </source>
</evidence>
<dbReference type="SMART" id="SM00382">
    <property type="entry name" value="AAA"/>
    <property type="match status" value="1"/>
</dbReference>
<dbReference type="InterPro" id="IPR027417">
    <property type="entry name" value="P-loop_NTPase"/>
</dbReference>